<proteinExistence type="predicted"/>
<dbReference type="Proteomes" id="UP000199564">
    <property type="component" value="Unassembled WGS sequence"/>
</dbReference>
<keyword evidence="2" id="KW-1185">Reference proteome</keyword>
<dbReference type="AlphaFoldDB" id="A0A1I5G9S0"/>
<evidence type="ECO:0000313" key="1">
    <source>
        <dbReference type="EMBL" id="SFO32818.1"/>
    </source>
</evidence>
<name>A0A1I5G9S0_9BACT</name>
<evidence type="ECO:0000313" key="2">
    <source>
        <dbReference type="Proteomes" id="UP000199564"/>
    </source>
</evidence>
<sequence>MFPLWFLKLLAETQGKGYWLLSYFQTKISPLPQTRCAIVNPMWFKKIARSGAAVLSPAKERSGKEAMFPLFPLWFLKLLAETQGKGYWLLSHFQTKISPLPQTMCAIVNPMWLNIPPLK</sequence>
<accession>A0A1I5G9S0</accession>
<dbReference type="EMBL" id="FOVW01000005">
    <property type="protein sequence ID" value="SFO32818.1"/>
    <property type="molecule type" value="Genomic_DNA"/>
</dbReference>
<organism evidence="1 2">
    <name type="scientific">Algoriphagus ornithinivorans</name>
    <dbReference type="NCBI Taxonomy" id="226506"/>
    <lineage>
        <taxon>Bacteria</taxon>
        <taxon>Pseudomonadati</taxon>
        <taxon>Bacteroidota</taxon>
        <taxon>Cytophagia</taxon>
        <taxon>Cytophagales</taxon>
        <taxon>Cyclobacteriaceae</taxon>
        <taxon>Algoriphagus</taxon>
    </lineage>
</organism>
<protein>
    <submittedName>
        <fullName evidence="1">Uncharacterized protein</fullName>
    </submittedName>
</protein>
<gene>
    <name evidence="1" type="ORF">SAMN04488519_105279</name>
</gene>
<reference evidence="2" key="1">
    <citation type="submission" date="2016-10" db="EMBL/GenBank/DDBJ databases">
        <authorList>
            <person name="Varghese N."/>
            <person name="Submissions S."/>
        </authorList>
    </citation>
    <scope>NUCLEOTIDE SEQUENCE [LARGE SCALE GENOMIC DNA]</scope>
    <source>
        <strain evidence="2">DSM 15282</strain>
    </source>
</reference>